<feature type="compositionally biased region" description="Low complexity" evidence="1">
    <location>
        <begin position="138"/>
        <end position="154"/>
    </location>
</feature>
<evidence type="ECO:0000256" key="1">
    <source>
        <dbReference type="SAM" id="MobiDB-lite"/>
    </source>
</evidence>
<proteinExistence type="predicted"/>
<feature type="region of interest" description="Disordered" evidence="1">
    <location>
        <begin position="235"/>
        <end position="304"/>
    </location>
</feature>
<keyword evidence="3" id="KW-1185">Reference proteome</keyword>
<dbReference type="EMBL" id="JBGLYH010000007">
    <property type="protein sequence ID" value="MEZ7195985.1"/>
    <property type="molecule type" value="Genomic_DNA"/>
</dbReference>
<reference evidence="2 3" key="1">
    <citation type="submission" date="2024-08" db="EMBL/GenBank/DDBJ databases">
        <title>Sulfate-reducing bacteria isolated from formation water of the oil field in Kazakhstan and description of Pseudodesulfovibrio sp.</title>
        <authorList>
            <person name="Bidzhieva S.K."/>
            <person name="Tourova T.P."/>
            <person name="Grouzdev D.S."/>
            <person name="Beletsky A.V."/>
            <person name="Sokolova D.S."/>
            <person name="Samigullina S.R."/>
            <person name="Poltaraus A.B."/>
            <person name="Avtukh A.N."/>
            <person name="Tereshina V.M."/>
            <person name="Zhaparov N.S."/>
            <person name="Mardanov A.V."/>
            <person name="Nazina T.N."/>
        </authorList>
    </citation>
    <scope>NUCLEOTIDE SEQUENCE [LARGE SCALE GENOMIC DNA]</scope>
    <source>
        <strain evidence="2 3">9FUS</strain>
    </source>
</reference>
<feature type="region of interest" description="Disordered" evidence="1">
    <location>
        <begin position="127"/>
        <end position="167"/>
    </location>
</feature>
<evidence type="ECO:0000313" key="2">
    <source>
        <dbReference type="EMBL" id="MEZ7195985.1"/>
    </source>
</evidence>
<name>A0ABV4K1U0_9BACT</name>
<gene>
    <name evidence="2" type="ORF">AB6M95_04425</name>
</gene>
<protein>
    <submittedName>
        <fullName evidence="2">Uncharacterized protein</fullName>
    </submittedName>
</protein>
<evidence type="ECO:0000313" key="3">
    <source>
        <dbReference type="Proteomes" id="UP001568698"/>
    </source>
</evidence>
<comment type="caution">
    <text evidence="2">The sequence shown here is derived from an EMBL/GenBank/DDBJ whole genome shotgun (WGS) entry which is preliminary data.</text>
</comment>
<dbReference type="Proteomes" id="UP001568698">
    <property type="component" value="Unassembled WGS sequence"/>
</dbReference>
<accession>A0ABV4K1U0</accession>
<feature type="compositionally biased region" description="Basic and acidic residues" evidence="1">
    <location>
        <begin position="242"/>
        <end position="269"/>
    </location>
</feature>
<dbReference type="RefSeq" id="WP_371385527.1">
    <property type="nucleotide sequence ID" value="NZ_JBGLYH010000007.1"/>
</dbReference>
<organism evidence="2 3">
    <name type="scientific">Pseudodesulfovibrio karagichevae</name>
    <dbReference type="NCBI Taxonomy" id="3239305"/>
    <lineage>
        <taxon>Bacteria</taxon>
        <taxon>Pseudomonadati</taxon>
        <taxon>Thermodesulfobacteriota</taxon>
        <taxon>Desulfovibrionia</taxon>
        <taxon>Desulfovibrionales</taxon>
        <taxon>Desulfovibrionaceae</taxon>
    </lineage>
</organism>
<sequence length="304" mass="33854">MNSRPAFQFYPRDWLNDLDLQGCSLQAQAIMIAFICVTHDSPEYGVLWVAGEKRDPFSDQNFAKKCSKIFRITPKKFQKILRELVDSNVLKQDDEGCIYCARMLRNQALSEVRSAAGKCGGNPYLIKQSTKQNPPPLTTTTFSPSSSSLSSKTPPTTPPSVQEQGGCGRVLSADEEDFIRLYAKYNTKTNKAGLVETLKKRALLGTLDLSCLDALRSKEREDLRIERAREASIQRVKQAEANQKRREVEQQAAEAERQKEGRRVAEKFRAQRLAALAQNGEEGPVTSLSSPVGDDARTVPPAES</sequence>